<protein>
    <submittedName>
        <fullName evidence="2">Acetyltransferase, GNAT family</fullName>
    </submittedName>
</protein>
<dbReference type="EMBL" id="AAMS01000004">
    <property type="protein sequence ID" value="EAQ06627.1"/>
    <property type="molecule type" value="Genomic_DNA"/>
</dbReference>
<dbReference type="CDD" id="cd04301">
    <property type="entry name" value="NAT_SF"/>
    <property type="match status" value="1"/>
</dbReference>
<organism evidence="2 3">
    <name type="scientific">Yoonia vestfoldensis SKA53</name>
    <dbReference type="NCBI Taxonomy" id="314232"/>
    <lineage>
        <taxon>Bacteria</taxon>
        <taxon>Pseudomonadati</taxon>
        <taxon>Pseudomonadota</taxon>
        <taxon>Alphaproteobacteria</taxon>
        <taxon>Rhodobacterales</taxon>
        <taxon>Paracoccaceae</taxon>
        <taxon>Yoonia</taxon>
    </lineage>
</organism>
<dbReference type="Pfam" id="PF00583">
    <property type="entry name" value="Acetyltransf_1"/>
    <property type="match status" value="1"/>
</dbReference>
<dbReference type="STRING" id="314232.SKA53_13806"/>
<dbReference type="InterPro" id="IPR016181">
    <property type="entry name" value="Acyl_CoA_acyltransferase"/>
</dbReference>
<keyword evidence="2" id="KW-0808">Transferase</keyword>
<evidence type="ECO:0000313" key="2">
    <source>
        <dbReference type="EMBL" id="EAQ06627.1"/>
    </source>
</evidence>
<dbReference type="HOGENOM" id="CLU_101363_0_0_5"/>
<proteinExistence type="predicted"/>
<evidence type="ECO:0000259" key="1">
    <source>
        <dbReference type="PROSITE" id="PS51186"/>
    </source>
</evidence>
<dbReference type="InterPro" id="IPR000182">
    <property type="entry name" value="GNAT_dom"/>
</dbReference>
<dbReference type="GO" id="GO:0016747">
    <property type="term" value="F:acyltransferase activity, transferring groups other than amino-acyl groups"/>
    <property type="evidence" value="ECO:0007669"/>
    <property type="project" value="InterPro"/>
</dbReference>
<dbReference type="Gene3D" id="3.40.630.30">
    <property type="match status" value="1"/>
</dbReference>
<feature type="domain" description="N-acetyltransferase" evidence="1">
    <location>
        <begin position="105"/>
        <end position="247"/>
    </location>
</feature>
<dbReference type="RefSeq" id="WP_007206700.1">
    <property type="nucleotide sequence ID" value="NZ_CH672414.1"/>
</dbReference>
<dbReference type="PROSITE" id="PS51186">
    <property type="entry name" value="GNAT"/>
    <property type="match status" value="1"/>
</dbReference>
<dbReference type="AlphaFoldDB" id="A3V4Q9"/>
<evidence type="ECO:0000313" key="3">
    <source>
        <dbReference type="Proteomes" id="UP000004507"/>
    </source>
</evidence>
<reference evidence="2 3" key="1">
    <citation type="submission" date="2006-01" db="EMBL/GenBank/DDBJ databases">
        <authorList>
            <person name="Hagstrom A."/>
            <person name="Ferriera S."/>
            <person name="Johnson J."/>
            <person name="Kravitz S."/>
            <person name="Halpern A."/>
            <person name="Remington K."/>
            <person name="Beeson K."/>
            <person name="Tran B."/>
            <person name="Rogers Y.-H."/>
            <person name="Friedman R."/>
            <person name="Venter J.C."/>
        </authorList>
    </citation>
    <scope>NUCLEOTIDE SEQUENCE [LARGE SCALE GENOMIC DNA]</scope>
    <source>
        <strain evidence="2 3">SKA53</strain>
    </source>
</reference>
<accession>A3V4Q9</accession>
<dbReference type="eggNOG" id="COG0456">
    <property type="taxonomic scope" value="Bacteria"/>
</dbReference>
<keyword evidence="3" id="KW-1185">Reference proteome</keyword>
<dbReference type="OrthoDB" id="7301318at2"/>
<gene>
    <name evidence="2" type="ORF">SKA53_13806</name>
</gene>
<dbReference type="SUPFAM" id="SSF55729">
    <property type="entry name" value="Acyl-CoA N-acyltransferases (Nat)"/>
    <property type="match status" value="1"/>
</dbReference>
<comment type="caution">
    <text evidence="2">The sequence shown here is derived from an EMBL/GenBank/DDBJ whole genome shotgun (WGS) entry which is preliminary data.</text>
</comment>
<dbReference type="Proteomes" id="UP000004507">
    <property type="component" value="Unassembled WGS sequence"/>
</dbReference>
<name>A3V4Q9_9RHOB</name>
<sequence length="251" mass="27043">MSLPSAQYCYQVIAGTWPPAAQRNIGPWTIRLDASNSSRVCAATAQGPWTANDITLAATTMRAAGQTPLFMIRASEGALDDALAQRGYVIKDPVNIHAAALDQIATQRPPPVTTFEVWPPLAAQEEIWAAGGITAGRLAIMDRAPMPKTTILGRINDRPAGTLFAAIHGDCVMVHAVEIAAAHRRQGLARHMMVASAFWARGQGARWLTLVATQANTAANALYASLGMEVVGQYHYRIMPENSLDRPTHRP</sequence>